<dbReference type="RefSeq" id="WP_205348042.1">
    <property type="nucleotide sequence ID" value="NZ_JAFEUP010000002.1"/>
</dbReference>
<feature type="signal peptide" evidence="1">
    <location>
        <begin position="1"/>
        <end position="18"/>
    </location>
</feature>
<name>A0ABS2ICL8_9GAMM</name>
<gene>
    <name evidence="2" type="ORF">JQX08_09090</name>
</gene>
<dbReference type="EMBL" id="JAFEUP010000002">
    <property type="protein sequence ID" value="MBM7060861.1"/>
    <property type="molecule type" value="Genomic_DNA"/>
</dbReference>
<accession>A0ABS2ICL8</accession>
<evidence type="ECO:0000313" key="2">
    <source>
        <dbReference type="EMBL" id="MBM7060861.1"/>
    </source>
</evidence>
<feature type="chain" id="PRO_5047093339" evidence="1">
    <location>
        <begin position="19"/>
        <end position="125"/>
    </location>
</feature>
<sequence>MRLLFATLLLIATTTSHAAALNPPQPAPAAQAELVVTRPRELPLNACDVGLFVQNQLAARLHPGDSISIAVPSGELALGVAQVGSAYCAASRQHIRGQSTLVEPGARLHYLIDVDSDGVFLAPTQ</sequence>
<protein>
    <submittedName>
        <fullName evidence="2">Uncharacterized protein</fullName>
    </submittedName>
</protein>
<comment type="caution">
    <text evidence="2">The sequence shown here is derived from an EMBL/GenBank/DDBJ whole genome shotgun (WGS) entry which is preliminary data.</text>
</comment>
<evidence type="ECO:0000313" key="3">
    <source>
        <dbReference type="Proteomes" id="UP000717995"/>
    </source>
</evidence>
<proteinExistence type="predicted"/>
<reference evidence="2 3" key="1">
    <citation type="submission" date="2021-02" db="EMBL/GenBank/DDBJ databases">
        <authorList>
            <person name="Lee D.-H."/>
        </authorList>
    </citation>
    <scope>NUCLEOTIDE SEQUENCE [LARGE SCALE GENOMIC DNA]</scope>
    <source>
        <strain evidence="2 3">UL073</strain>
    </source>
</reference>
<keyword evidence="3" id="KW-1185">Reference proteome</keyword>
<organism evidence="2 3">
    <name type="scientific">Zestomonas insulae</name>
    <dbReference type="NCBI Taxonomy" id="2809017"/>
    <lineage>
        <taxon>Bacteria</taxon>
        <taxon>Pseudomonadati</taxon>
        <taxon>Pseudomonadota</taxon>
        <taxon>Gammaproteobacteria</taxon>
        <taxon>Pseudomonadales</taxon>
        <taxon>Pseudomonadaceae</taxon>
        <taxon>Zestomonas</taxon>
    </lineage>
</organism>
<keyword evidence="1" id="KW-0732">Signal</keyword>
<dbReference type="Proteomes" id="UP000717995">
    <property type="component" value="Unassembled WGS sequence"/>
</dbReference>
<evidence type="ECO:0000256" key="1">
    <source>
        <dbReference type="SAM" id="SignalP"/>
    </source>
</evidence>